<proteinExistence type="predicted"/>
<dbReference type="EMBL" id="CM046397">
    <property type="protein sequence ID" value="KAI8533379.1"/>
    <property type="molecule type" value="Genomic_DNA"/>
</dbReference>
<keyword evidence="2" id="KW-1185">Reference proteome</keyword>
<protein>
    <submittedName>
        <fullName evidence="1">Uncharacterized protein</fullName>
    </submittedName>
</protein>
<organism evidence="1 2">
    <name type="scientific">Rhododendron molle</name>
    <name type="common">Chinese azalea</name>
    <name type="synonym">Azalea mollis</name>
    <dbReference type="NCBI Taxonomy" id="49168"/>
    <lineage>
        <taxon>Eukaryota</taxon>
        <taxon>Viridiplantae</taxon>
        <taxon>Streptophyta</taxon>
        <taxon>Embryophyta</taxon>
        <taxon>Tracheophyta</taxon>
        <taxon>Spermatophyta</taxon>
        <taxon>Magnoliopsida</taxon>
        <taxon>eudicotyledons</taxon>
        <taxon>Gunneridae</taxon>
        <taxon>Pentapetalae</taxon>
        <taxon>asterids</taxon>
        <taxon>Ericales</taxon>
        <taxon>Ericaceae</taxon>
        <taxon>Ericoideae</taxon>
        <taxon>Rhodoreae</taxon>
        <taxon>Rhododendron</taxon>
    </lineage>
</organism>
<reference evidence="1" key="1">
    <citation type="submission" date="2022-02" db="EMBL/GenBank/DDBJ databases">
        <title>Plant Genome Project.</title>
        <authorList>
            <person name="Zhang R.-G."/>
        </authorList>
    </citation>
    <scope>NUCLEOTIDE SEQUENCE</scope>
    <source>
        <strain evidence="1">AT1</strain>
    </source>
</reference>
<name>A0ACC0LYI3_RHOML</name>
<gene>
    <name evidence="1" type="ORF">RHMOL_Rhmol10G0004700</name>
</gene>
<dbReference type="Proteomes" id="UP001062846">
    <property type="component" value="Chromosome 10"/>
</dbReference>
<accession>A0ACC0LYI3</accession>
<evidence type="ECO:0000313" key="2">
    <source>
        <dbReference type="Proteomes" id="UP001062846"/>
    </source>
</evidence>
<sequence>MGYCSCFGWKKGIKPKIKDEKEFKPPQNVSDFSSVGRNTGKELRLESPVSKDVSGADTNMKTFNYRELATATNNFRSECLIGEGGFGPVYKGQIENTDLVVAIKVLNQTGFQGDKEFLVEVLMLSLLCHPNLVNLIGYCAEGNQRLLVYEFMPLGSLEYHLHDLRPGMEPLDWNTRMKIAAGAAKGLDYLHNQADPPVIYRDLKSSNILLGQGFHPKLSDFGLAKFAPQGDKSHVSTRVMGTHGYCAPEYAETGKLTKMSDIYSFGVVLLELITGQRAILDPTGKRMLVDWARPLLKDRKNNLQLADPNLKGQFSESVFCRAVEVASMCLRKEAPSRPCTGDLVLALNYLASQHYNPNAVRANGARGDEDRTQHRDGQVNENIVDSNVSENSPTEMRMSNKELEREQAVAEAKMWGETWREKKRQNAEIDYGNLDRSLKLRASELGTEKEAEMYVVPPPKRSDPIPGSTIGSGDLLIYQSWKGSNIFFLQGRFIFGPDVRSLLLTIFLIVAPVTTFCVFVARKLMNDFPDNFGVSIMVVAVVFTFYVLVLLLLTSGRDPGIIPRNAHPPEPEAYDGSADGGAQTPQLRLPRIKEVEVNGITVKIKYCDTCMLYRPPRCSHCSICNNCVERFDHHCPWVGQCIGLRNYRFFFMFVFSTTLLCIYVFSFCWVYITRIMDSEETTVWKAMIKTPASIVLIVYTFISVWFVGGLTAFHLYLISTNQTTYENFRYRYDRRANPYNKGVVQNFKEIFCTSISPSKNNFRAKVPKEPGLLSRSSGGGFVSPNMGKSGDIEMGRKAVWGDMGAGLDRCEGQRRGNDGLDVKDNRPVGEMSPELRTAVDEGDRVGIQHHHGRRPSWGRKSGSWEMSPEVLALASRVGEKTRTGGSSSSSLTTSRPTEQKL</sequence>
<comment type="caution">
    <text evidence="1">The sequence shown here is derived from an EMBL/GenBank/DDBJ whole genome shotgun (WGS) entry which is preliminary data.</text>
</comment>
<evidence type="ECO:0000313" key="1">
    <source>
        <dbReference type="EMBL" id="KAI8533379.1"/>
    </source>
</evidence>